<accession>A0ABW5NKK4</accession>
<evidence type="ECO:0000259" key="3">
    <source>
        <dbReference type="Pfam" id="PF08212"/>
    </source>
</evidence>
<evidence type="ECO:0000256" key="2">
    <source>
        <dbReference type="PIRNR" id="PIRNR036893"/>
    </source>
</evidence>
<evidence type="ECO:0000313" key="5">
    <source>
        <dbReference type="Proteomes" id="UP001597393"/>
    </source>
</evidence>
<dbReference type="InterPro" id="IPR047202">
    <property type="entry name" value="Lipocalin_Blc-like_dom"/>
</dbReference>
<feature type="domain" description="Lipocalin/cytosolic fatty-acid binding" evidence="3">
    <location>
        <begin position="36"/>
        <end position="175"/>
    </location>
</feature>
<organism evidence="4 5">
    <name type="scientific">Sphingobacterium corticis</name>
    <dbReference type="NCBI Taxonomy" id="1812823"/>
    <lineage>
        <taxon>Bacteria</taxon>
        <taxon>Pseudomonadati</taxon>
        <taxon>Bacteroidota</taxon>
        <taxon>Sphingobacteriia</taxon>
        <taxon>Sphingobacteriales</taxon>
        <taxon>Sphingobacteriaceae</taxon>
        <taxon>Sphingobacterium</taxon>
    </lineage>
</organism>
<dbReference type="RefSeq" id="WP_380869289.1">
    <property type="nucleotide sequence ID" value="NZ_JBHUMA010000006.1"/>
</dbReference>
<gene>
    <name evidence="4" type="ORF">ACFSQ3_09370</name>
</gene>
<dbReference type="InterPro" id="IPR022272">
    <property type="entry name" value="Lipocalin_CS"/>
</dbReference>
<dbReference type="PANTHER" id="PTHR10612">
    <property type="entry name" value="APOLIPOPROTEIN D"/>
    <property type="match status" value="1"/>
</dbReference>
<dbReference type="PANTHER" id="PTHR10612:SF34">
    <property type="entry name" value="APOLIPOPROTEIN D"/>
    <property type="match status" value="1"/>
</dbReference>
<evidence type="ECO:0000313" key="4">
    <source>
        <dbReference type="EMBL" id="MFD2599163.1"/>
    </source>
</evidence>
<protein>
    <submittedName>
        <fullName evidence="4">Lipocalin family protein</fullName>
    </submittedName>
</protein>
<dbReference type="CDD" id="cd19438">
    <property type="entry name" value="lipocalin_Blc-like"/>
    <property type="match status" value="1"/>
</dbReference>
<dbReference type="PRINTS" id="PR01171">
    <property type="entry name" value="BCTLIPOCALIN"/>
</dbReference>
<dbReference type="Pfam" id="PF08212">
    <property type="entry name" value="Lipocalin_2"/>
    <property type="match status" value="1"/>
</dbReference>
<proteinExistence type="inferred from homology"/>
<dbReference type="InterPro" id="IPR022271">
    <property type="entry name" value="Lipocalin_ApoD"/>
</dbReference>
<dbReference type="Gene3D" id="2.40.128.20">
    <property type="match status" value="1"/>
</dbReference>
<dbReference type="Proteomes" id="UP001597393">
    <property type="component" value="Unassembled WGS sequence"/>
</dbReference>
<name>A0ABW5NKK4_9SPHI</name>
<dbReference type="PROSITE" id="PS00213">
    <property type="entry name" value="LIPOCALIN"/>
    <property type="match status" value="1"/>
</dbReference>
<dbReference type="InterPro" id="IPR002446">
    <property type="entry name" value="Lipocalin_bac"/>
</dbReference>
<keyword evidence="5" id="KW-1185">Reference proteome</keyword>
<sequence length="178" mass="20361">MDKKQSLLALSAIAIGTAAYNILKPVKSNVAVVDDLDLDRYMGVWHEVARLDFFWEKDLTDVTATYTKLSNGKIQVINRGFDQKSKKWKQRIGKAKPLGDPKDGALKVSFFGPIYAGYNIVHIDEDYKYALIFGSNTDYMWILSRDVDVPENIKQKYVQYASRSGYATQKLVWTKHEQ</sequence>
<dbReference type="PIRSF" id="PIRSF036893">
    <property type="entry name" value="Lipocalin_ApoD"/>
    <property type="match status" value="1"/>
</dbReference>
<dbReference type="EMBL" id="JBHUMA010000006">
    <property type="protein sequence ID" value="MFD2599163.1"/>
    <property type="molecule type" value="Genomic_DNA"/>
</dbReference>
<comment type="caution">
    <text evidence="4">The sequence shown here is derived from an EMBL/GenBank/DDBJ whole genome shotgun (WGS) entry which is preliminary data.</text>
</comment>
<reference evidence="5" key="1">
    <citation type="journal article" date="2019" name="Int. J. Syst. Evol. Microbiol.">
        <title>The Global Catalogue of Microorganisms (GCM) 10K type strain sequencing project: providing services to taxonomists for standard genome sequencing and annotation.</title>
        <authorList>
            <consortium name="The Broad Institute Genomics Platform"/>
            <consortium name="The Broad Institute Genome Sequencing Center for Infectious Disease"/>
            <person name="Wu L."/>
            <person name="Ma J."/>
        </authorList>
    </citation>
    <scope>NUCLEOTIDE SEQUENCE [LARGE SCALE GENOMIC DNA]</scope>
    <source>
        <strain evidence="5">KCTC 42248</strain>
    </source>
</reference>
<comment type="similarity">
    <text evidence="1 2">Belongs to the calycin superfamily. Lipocalin family.</text>
</comment>
<dbReference type="InterPro" id="IPR000566">
    <property type="entry name" value="Lipocln_cytosolic_FA-bd_dom"/>
</dbReference>
<evidence type="ECO:0000256" key="1">
    <source>
        <dbReference type="ARBA" id="ARBA00006889"/>
    </source>
</evidence>
<dbReference type="InterPro" id="IPR012674">
    <property type="entry name" value="Calycin"/>
</dbReference>
<dbReference type="SUPFAM" id="SSF50814">
    <property type="entry name" value="Lipocalins"/>
    <property type="match status" value="1"/>
</dbReference>